<gene>
    <name evidence="1" type="ORF">M378DRAFT_76761</name>
</gene>
<dbReference type="SUPFAM" id="SSF53335">
    <property type="entry name" value="S-adenosyl-L-methionine-dependent methyltransferases"/>
    <property type="match status" value="1"/>
</dbReference>
<dbReference type="HOGENOM" id="CLU_052836_0_0_1"/>
<dbReference type="Gene3D" id="3.40.50.150">
    <property type="entry name" value="Vaccinia Virus protein VP39"/>
    <property type="match status" value="1"/>
</dbReference>
<evidence type="ECO:0000313" key="1">
    <source>
        <dbReference type="EMBL" id="KIL65568.1"/>
    </source>
</evidence>
<dbReference type="InterPro" id="IPR019410">
    <property type="entry name" value="Methyltransf_16"/>
</dbReference>
<organism evidence="1 2">
    <name type="scientific">Amanita muscaria (strain Koide BX008)</name>
    <dbReference type="NCBI Taxonomy" id="946122"/>
    <lineage>
        <taxon>Eukaryota</taxon>
        <taxon>Fungi</taxon>
        <taxon>Dikarya</taxon>
        <taxon>Basidiomycota</taxon>
        <taxon>Agaricomycotina</taxon>
        <taxon>Agaricomycetes</taxon>
        <taxon>Agaricomycetidae</taxon>
        <taxon>Agaricales</taxon>
        <taxon>Pluteineae</taxon>
        <taxon>Amanitaceae</taxon>
        <taxon>Amanita</taxon>
    </lineage>
</organism>
<keyword evidence="2" id="KW-1185">Reference proteome</keyword>
<dbReference type="PANTHER" id="PTHR14614">
    <property type="entry name" value="HEPATOCELLULAR CARCINOMA-ASSOCIATED ANTIGEN"/>
    <property type="match status" value="1"/>
</dbReference>
<dbReference type="GO" id="GO:0005634">
    <property type="term" value="C:nucleus"/>
    <property type="evidence" value="ECO:0007669"/>
    <property type="project" value="TreeGrafter"/>
</dbReference>
<dbReference type="GO" id="GO:0008757">
    <property type="term" value="F:S-adenosylmethionine-dependent methyltransferase activity"/>
    <property type="evidence" value="ECO:0007669"/>
    <property type="project" value="UniProtKB-ARBA"/>
</dbReference>
<protein>
    <recommendedName>
        <fullName evidence="3">Methyltransferase-domain-containing protein</fullName>
    </recommendedName>
</protein>
<sequence length="415" mass="46125">MFYYLSFLRPPPSQAQPFQPISITPQIANDLRTEHYGGEQDIFYSWRQVPTSRNETPTATKPTKLTRWRQSTAYKEILVPVPPGVKDGQTWRLVLSCGPSLNSATGAGSEEYGVIPLGDSYLGALPFPVLSMPIVFSSRIQKRVVAQKQEKIERMYTILLPQRRDSDLSSPARVTIQLTEQTSFDLDKKIWDSGIGLSSWLVNLAHAAHDDGPPTDLDESLKLKSRLVRESRHALFADQPRNIVELGAGTGIVALTIGALRAALGPADASPESHIITTDLESAMPLLEHNINSNVKLFREDAGARPLAMVLDWDNEEIPEYIQNISGQTGLDAIVMADVTYNTSAFPALMRTLRKLVKLGQKPPLILLGYKERDIAERSLWDLAKEENIHFILIEKIRGAGDAPIEIWIGRVINS</sequence>
<dbReference type="OrthoDB" id="413520at2759"/>
<accession>A0A0C2X9X1</accession>
<dbReference type="AlphaFoldDB" id="A0A0C2X9X1"/>
<name>A0A0C2X9X1_AMAMK</name>
<dbReference type="InterPro" id="IPR029063">
    <property type="entry name" value="SAM-dependent_MTases_sf"/>
</dbReference>
<evidence type="ECO:0000313" key="2">
    <source>
        <dbReference type="Proteomes" id="UP000054549"/>
    </source>
</evidence>
<dbReference type="Proteomes" id="UP000054549">
    <property type="component" value="Unassembled WGS sequence"/>
</dbReference>
<dbReference type="EMBL" id="KN818241">
    <property type="protein sequence ID" value="KIL65568.1"/>
    <property type="molecule type" value="Genomic_DNA"/>
</dbReference>
<proteinExistence type="predicted"/>
<evidence type="ECO:0008006" key="3">
    <source>
        <dbReference type="Google" id="ProtNLM"/>
    </source>
</evidence>
<dbReference type="STRING" id="946122.A0A0C2X9X1"/>
<dbReference type="GO" id="GO:0005737">
    <property type="term" value="C:cytoplasm"/>
    <property type="evidence" value="ECO:0007669"/>
    <property type="project" value="TreeGrafter"/>
</dbReference>
<dbReference type="PANTHER" id="PTHR14614:SF162">
    <property type="entry name" value="EXPRESSED PROTEIN"/>
    <property type="match status" value="1"/>
</dbReference>
<reference evidence="1 2" key="1">
    <citation type="submission" date="2014-04" db="EMBL/GenBank/DDBJ databases">
        <title>Evolutionary Origins and Diversification of the Mycorrhizal Mutualists.</title>
        <authorList>
            <consortium name="DOE Joint Genome Institute"/>
            <consortium name="Mycorrhizal Genomics Consortium"/>
            <person name="Kohler A."/>
            <person name="Kuo A."/>
            <person name="Nagy L.G."/>
            <person name="Floudas D."/>
            <person name="Copeland A."/>
            <person name="Barry K.W."/>
            <person name="Cichocki N."/>
            <person name="Veneault-Fourrey C."/>
            <person name="LaButti K."/>
            <person name="Lindquist E.A."/>
            <person name="Lipzen A."/>
            <person name="Lundell T."/>
            <person name="Morin E."/>
            <person name="Murat C."/>
            <person name="Riley R."/>
            <person name="Ohm R."/>
            <person name="Sun H."/>
            <person name="Tunlid A."/>
            <person name="Henrissat B."/>
            <person name="Grigoriev I.V."/>
            <person name="Hibbett D.S."/>
            <person name="Martin F."/>
        </authorList>
    </citation>
    <scope>NUCLEOTIDE SEQUENCE [LARGE SCALE GENOMIC DNA]</scope>
    <source>
        <strain evidence="1 2">Koide BX008</strain>
    </source>
</reference>
<dbReference type="Pfam" id="PF10294">
    <property type="entry name" value="Methyltransf_16"/>
    <property type="match status" value="1"/>
</dbReference>
<dbReference type="InParanoid" id="A0A0C2X9X1"/>